<dbReference type="EMBL" id="LXQA010149489">
    <property type="protein sequence ID" value="MCI25798.1"/>
    <property type="molecule type" value="Genomic_DNA"/>
</dbReference>
<accession>A0A392QZJ8</accession>
<dbReference type="AlphaFoldDB" id="A0A392QZJ8"/>
<organism evidence="1 2">
    <name type="scientific">Trifolium medium</name>
    <dbReference type="NCBI Taxonomy" id="97028"/>
    <lineage>
        <taxon>Eukaryota</taxon>
        <taxon>Viridiplantae</taxon>
        <taxon>Streptophyta</taxon>
        <taxon>Embryophyta</taxon>
        <taxon>Tracheophyta</taxon>
        <taxon>Spermatophyta</taxon>
        <taxon>Magnoliopsida</taxon>
        <taxon>eudicotyledons</taxon>
        <taxon>Gunneridae</taxon>
        <taxon>Pentapetalae</taxon>
        <taxon>rosids</taxon>
        <taxon>fabids</taxon>
        <taxon>Fabales</taxon>
        <taxon>Fabaceae</taxon>
        <taxon>Papilionoideae</taxon>
        <taxon>50 kb inversion clade</taxon>
        <taxon>NPAAA clade</taxon>
        <taxon>Hologalegina</taxon>
        <taxon>IRL clade</taxon>
        <taxon>Trifolieae</taxon>
        <taxon>Trifolium</taxon>
    </lineage>
</organism>
<dbReference type="Proteomes" id="UP000265520">
    <property type="component" value="Unassembled WGS sequence"/>
</dbReference>
<name>A0A392QZJ8_9FABA</name>
<dbReference type="SUPFAM" id="SSF53067">
    <property type="entry name" value="Actin-like ATPase domain"/>
    <property type="match status" value="1"/>
</dbReference>
<reference evidence="1 2" key="1">
    <citation type="journal article" date="2018" name="Front. Plant Sci.">
        <title>Red Clover (Trifolium pratense) and Zigzag Clover (T. medium) - A Picture of Genomic Similarities and Differences.</title>
        <authorList>
            <person name="Dluhosova J."/>
            <person name="Istvanek J."/>
            <person name="Nedelnik J."/>
            <person name="Repkova J."/>
        </authorList>
    </citation>
    <scope>NUCLEOTIDE SEQUENCE [LARGE SCALE GENOMIC DNA]</scope>
    <source>
        <strain evidence="1">10/8</strain>
        <strain evidence="2">cv. 10/8</strain>
        <tissue evidence="1">Leaf</tissue>
    </source>
</reference>
<dbReference type="Gene3D" id="3.30.420.40">
    <property type="match status" value="1"/>
</dbReference>
<evidence type="ECO:0000313" key="2">
    <source>
        <dbReference type="Proteomes" id="UP000265520"/>
    </source>
</evidence>
<dbReference type="EMBL" id="LXQA010171446">
    <property type="protein sequence ID" value="MCI29282.1"/>
    <property type="molecule type" value="Genomic_DNA"/>
</dbReference>
<keyword evidence="2" id="KW-1185">Reference proteome</keyword>
<dbReference type="InterPro" id="IPR043129">
    <property type="entry name" value="ATPase_NBD"/>
</dbReference>
<evidence type="ECO:0000313" key="1">
    <source>
        <dbReference type="EMBL" id="MCI29282.1"/>
    </source>
</evidence>
<sequence length="33" mass="3847">MVETMFEKYNFAGVFIQIQAVLTLYAQGAYRDE</sequence>
<comment type="caution">
    <text evidence="1">The sequence shown here is derived from an EMBL/GenBank/DDBJ whole genome shotgun (WGS) entry which is preliminary data.</text>
</comment>
<proteinExistence type="predicted"/>
<protein>
    <submittedName>
        <fullName evidence="1">Actin-related protein ARP4</fullName>
    </submittedName>
</protein>